<evidence type="ECO:0000313" key="5">
    <source>
        <dbReference type="Proteomes" id="UP000050794"/>
    </source>
</evidence>
<dbReference type="GO" id="GO:0003677">
    <property type="term" value="F:DNA binding"/>
    <property type="evidence" value="ECO:0007669"/>
    <property type="project" value="InterPro"/>
</dbReference>
<dbReference type="InterPro" id="IPR006578">
    <property type="entry name" value="MADF-dom"/>
</dbReference>
<gene>
    <name evidence="4" type="ORF">TCNE_LOCUS14888</name>
</gene>
<evidence type="ECO:0000256" key="1">
    <source>
        <dbReference type="PROSITE-ProRule" id="PRU00371"/>
    </source>
</evidence>
<dbReference type="PANTHER" id="PTHR12243">
    <property type="entry name" value="MADF DOMAIN TRANSCRIPTION FACTOR"/>
    <property type="match status" value="1"/>
</dbReference>
<dbReference type="AlphaFoldDB" id="A0A183V2B8"/>
<dbReference type="Proteomes" id="UP000050794">
    <property type="component" value="Unassembled WGS sequence"/>
</dbReference>
<feature type="domain" description="MADF" evidence="2">
    <location>
        <begin position="192"/>
        <end position="280"/>
    </location>
</feature>
<dbReference type="PROSITE" id="PS51029">
    <property type="entry name" value="MADF"/>
    <property type="match status" value="2"/>
</dbReference>
<name>A0A183V2B8_TOXCA</name>
<sequence length="411" mass="47917">MYLCERPALLQHLNIDWHPVLEKPRRHAMDALERHTMSSRLIDAVRSCPCLYDTRDPMYRNFQHRTSEWSWLVQSLQFHGKLSYVLSLLRGLLIWRNCNKAFPAFFCSGDAVTLQKLWKQLRDKYGKEKNRAKCTLVESQWQFFKQLQFLDPFMTDRQGRRNAICGNGALLRADVLQNVDKVDITDAHFAKSLVDQVHQHPCLYDIRNSKYLYTERKKAWQEIIGSLNFPGDVDSIRKEWKKLRDRYVRERRRILFSAADAKRSQWYMYPQMAWIDPFLDYIMELRKRKYDSGQLSEEEYVNGFDAAAGNGSAQCKVASLRPHFSPNIPAGQRNTAPDSHRGVGSELESILAEQLKKKEDILLQEHGARTIDGDKAFALSVLADLQALPEHARPVVRMQIQNWLDSSMSRP</sequence>
<comment type="subcellular location">
    <subcellularLocation>
        <location evidence="1">Nucleus</location>
    </subcellularLocation>
</comment>
<accession>A0A183V2B8</accession>
<evidence type="ECO:0000259" key="3">
    <source>
        <dbReference type="PROSITE" id="PS51031"/>
    </source>
</evidence>
<reference evidence="6" key="1">
    <citation type="submission" date="2016-06" db="UniProtKB">
        <authorList>
            <consortium name="WormBaseParasite"/>
        </authorList>
    </citation>
    <scope>IDENTIFICATION</scope>
</reference>
<organism evidence="5 6">
    <name type="scientific">Toxocara canis</name>
    <name type="common">Canine roundworm</name>
    <dbReference type="NCBI Taxonomy" id="6265"/>
    <lineage>
        <taxon>Eukaryota</taxon>
        <taxon>Metazoa</taxon>
        <taxon>Ecdysozoa</taxon>
        <taxon>Nematoda</taxon>
        <taxon>Chromadorea</taxon>
        <taxon>Rhabditida</taxon>
        <taxon>Spirurina</taxon>
        <taxon>Ascaridomorpha</taxon>
        <taxon>Ascaridoidea</taxon>
        <taxon>Toxocaridae</taxon>
        <taxon>Toxocara</taxon>
    </lineage>
</organism>
<dbReference type="InterPro" id="IPR004210">
    <property type="entry name" value="BESS_motif"/>
</dbReference>
<reference evidence="4 5" key="2">
    <citation type="submission" date="2018-11" db="EMBL/GenBank/DDBJ databases">
        <authorList>
            <consortium name="Pathogen Informatics"/>
        </authorList>
    </citation>
    <scope>NUCLEOTIDE SEQUENCE [LARGE SCALE GENOMIC DNA]</scope>
</reference>
<evidence type="ECO:0000313" key="6">
    <source>
        <dbReference type="WBParaSite" id="TCNE_0001488801-mRNA-1"/>
    </source>
</evidence>
<dbReference type="SMART" id="SM00595">
    <property type="entry name" value="MADF"/>
    <property type="match status" value="2"/>
</dbReference>
<dbReference type="PROSITE" id="PS51031">
    <property type="entry name" value="BESS"/>
    <property type="match status" value="1"/>
</dbReference>
<dbReference type="GO" id="GO:0005634">
    <property type="term" value="C:nucleus"/>
    <property type="evidence" value="ECO:0007669"/>
    <property type="project" value="UniProtKB-SubCell"/>
</dbReference>
<proteinExistence type="predicted"/>
<dbReference type="PANTHER" id="PTHR12243:SF60">
    <property type="entry name" value="SI:CH211-15D5.12-RELATED"/>
    <property type="match status" value="1"/>
</dbReference>
<dbReference type="WBParaSite" id="TCNE_0001488801-mRNA-1">
    <property type="protein sequence ID" value="TCNE_0001488801-mRNA-1"/>
    <property type="gene ID" value="TCNE_0001488801"/>
</dbReference>
<dbReference type="EMBL" id="UYWY01022508">
    <property type="protein sequence ID" value="VDM46209.1"/>
    <property type="molecule type" value="Genomic_DNA"/>
</dbReference>
<dbReference type="GO" id="GO:0005667">
    <property type="term" value="C:transcription regulator complex"/>
    <property type="evidence" value="ECO:0007669"/>
    <property type="project" value="TreeGrafter"/>
</dbReference>
<protein>
    <submittedName>
        <fullName evidence="6">MADF domain-containing protein</fullName>
    </submittedName>
</protein>
<dbReference type="Pfam" id="PF10545">
    <property type="entry name" value="MADF_DNA_bdg"/>
    <property type="match status" value="2"/>
</dbReference>
<feature type="domain" description="MADF" evidence="2">
    <location>
        <begin position="40"/>
        <end position="155"/>
    </location>
</feature>
<evidence type="ECO:0000259" key="2">
    <source>
        <dbReference type="PROSITE" id="PS51029"/>
    </source>
</evidence>
<keyword evidence="5" id="KW-1185">Reference proteome</keyword>
<dbReference type="InterPro" id="IPR039353">
    <property type="entry name" value="TF_Adf1"/>
</dbReference>
<dbReference type="GO" id="GO:0006357">
    <property type="term" value="P:regulation of transcription by RNA polymerase II"/>
    <property type="evidence" value="ECO:0007669"/>
    <property type="project" value="TreeGrafter"/>
</dbReference>
<evidence type="ECO:0000313" key="4">
    <source>
        <dbReference type="EMBL" id="VDM46209.1"/>
    </source>
</evidence>
<keyword evidence="1" id="KW-0539">Nucleus</keyword>
<feature type="domain" description="BESS" evidence="3">
    <location>
        <begin position="371"/>
        <end position="410"/>
    </location>
</feature>